<dbReference type="Gene3D" id="3.30.420.270">
    <property type="match status" value="1"/>
</dbReference>
<dbReference type="NCBIfam" id="TIGR02801">
    <property type="entry name" value="tolR"/>
    <property type="match status" value="1"/>
</dbReference>
<evidence type="ECO:0000256" key="8">
    <source>
        <dbReference type="ARBA" id="ARBA00023136"/>
    </source>
</evidence>
<keyword evidence="5 10" id="KW-0132">Cell division</keyword>
<organism evidence="11 12">
    <name type="scientific">Montanilutibacter psychrotolerans</name>
    <dbReference type="NCBI Taxonomy" id="1327343"/>
    <lineage>
        <taxon>Bacteria</taxon>
        <taxon>Pseudomonadati</taxon>
        <taxon>Pseudomonadota</taxon>
        <taxon>Gammaproteobacteria</taxon>
        <taxon>Lysobacterales</taxon>
        <taxon>Lysobacteraceae</taxon>
        <taxon>Montanilutibacter</taxon>
    </lineage>
</organism>
<sequence>MAAISGRRIRKRKLKADINVVPYIDVMLVLLVIFMVTAPLLSLGVDVDLPKQNARSIDVKKDPVVVSVDKDGNYFLAVEAGRNEAVTSQMLVARVRAIAEQDPELRVYVAGEGQASYQRVLDAMGMLGRAGVAKVGLMTQPETGGK</sequence>
<dbReference type="InterPro" id="IPR003400">
    <property type="entry name" value="ExbD"/>
</dbReference>
<comment type="similarity">
    <text evidence="2 10">Belongs to the ExbD/TolR family.</text>
</comment>
<dbReference type="AlphaFoldDB" id="A0A3M8SZ90"/>
<comment type="function">
    <text evidence="10">Part of the Tol-Pal system, which plays a role in outer membrane invagination during cell division and is important for maintaining outer membrane integrity.</text>
</comment>
<gene>
    <name evidence="10 11" type="primary">tolR</name>
    <name evidence="11" type="ORF">EER27_07445</name>
</gene>
<evidence type="ECO:0000256" key="4">
    <source>
        <dbReference type="ARBA" id="ARBA00022519"/>
    </source>
</evidence>
<dbReference type="OrthoDB" id="9798629at2"/>
<keyword evidence="4 10" id="KW-0997">Cell inner membrane</keyword>
<keyword evidence="3 10" id="KW-1003">Cell membrane</keyword>
<dbReference type="GO" id="GO:0051301">
    <property type="term" value="P:cell division"/>
    <property type="evidence" value="ECO:0007669"/>
    <property type="project" value="UniProtKB-UniRule"/>
</dbReference>
<evidence type="ECO:0000256" key="2">
    <source>
        <dbReference type="ARBA" id="ARBA00005811"/>
    </source>
</evidence>
<dbReference type="GO" id="GO:0015031">
    <property type="term" value="P:protein transport"/>
    <property type="evidence" value="ECO:0007669"/>
    <property type="project" value="InterPro"/>
</dbReference>
<evidence type="ECO:0000256" key="9">
    <source>
        <dbReference type="ARBA" id="ARBA00023306"/>
    </source>
</evidence>
<keyword evidence="12" id="KW-1185">Reference proteome</keyword>
<keyword evidence="6 10" id="KW-0812">Transmembrane</keyword>
<keyword evidence="9 10" id="KW-0131">Cell cycle</keyword>
<proteinExistence type="inferred from homology"/>
<dbReference type="Pfam" id="PF02472">
    <property type="entry name" value="ExbD"/>
    <property type="match status" value="1"/>
</dbReference>
<dbReference type="EMBL" id="RIBS01000003">
    <property type="protein sequence ID" value="RNF84220.1"/>
    <property type="molecule type" value="Genomic_DNA"/>
</dbReference>
<keyword evidence="7 10" id="KW-1133">Transmembrane helix</keyword>
<dbReference type="GO" id="GO:0022857">
    <property type="term" value="F:transmembrane transporter activity"/>
    <property type="evidence" value="ECO:0007669"/>
    <property type="project" value="InterPro"/>
</dbReference>
<accession>A0A3M8SZ90</accession>
<comment type="caution">
    <text evidence="11">The sequence shown here is derived from an EMBL/GenBank/DDBJ whole genome shotgun (WGS) entry which is preliminary data.</text>
</comment>
<evidence type="ECO:0000313" key="12">
    <source>
        <dbReference type="Proteomes" id="UP000267049"/>
    </source>
</evidence>
<reference evidence="11 12" key="1">
    <citation type="submission" date="2018-11" db="EMBL/GenBank/DDBJ databases">
        <title>Lysobacter cryohumiis sp. nov., isolated from soil in the Tianshan Mountains, Xinjiang, China.</title>
        <authorList>
            <person name="Luo Y."/>
            <person name="Sheng H."/>
        </authorList>
    </citation>
    <scope>NUCLEOTIDE SEQUENCE [LARGE SCALE GENOMIC DNA]</scope>
    <source>
        <strain evidence="11 12">ZS60</strain>
    </source>
</reference>
<evidence type="ECO:0000256" key="6">
    <source>
        <dbReference type="ARBA" id="ARBA00022692"/>
    </source>
</evidence>
<dbReference type="Proteomes" id="UP000267049">
    <property type="component" value="Unassembled WGS sequence"/>
</dbReference>
<dbReference type="RefSeq" id="WP_123087406.1">
    <property type="nucleotide sequence ID" value="NZ_RIBS01000003.1"/>
</dbReference>
<dbReference type="GO" id="GO:0005886">
    <property type="term" value="C:plasma membrane"/>
    <property type="evidence" value="ECO:0007669"/>
    <property type="project" value="UniProtKB-SubCell"/>
</dbReference>
<evidence type="ECO:0000313" key="11">
    <source>
        <dbReference type="EMBL" id="RNF84220.1"/>
    </source>
</evidence>
<dbReference type="PANTHER" id="PTHR30558:SF7">
    <property type="entry name" value="TOL-PAL SYSTEM PROTEIN TOLR"/>
    <property type="match status" value="1"/>
</dbReference>
<comment type="subunit">
    <text evidence="10">The Tol-Pal system is composed of five core proteins: the inner membrane proteins TolA, TolQ and TolR, the periplasmic protein TolB and the outer membrane protein Pal. They form a network linking the inner and outer membranes and the peptidoglycan layer.</text>
</comment>
<evidence type="ECO:0000256" key="1">
    <source>
        <dbReference type="ARBA" id="ARBA00004162"/>
    </source>
</evidence>
<keyword evidence="8 10" id="KW-0472">Membrane</keyword>
<evidence type="ECO:0000256" key="3">
    <source>
        <dbReference type="ARBA" id="ARBA00022475"/>
    </source>
</evidence>
<dbReference type="HAMAP" id="MF_02203">
    <property type="entry name" value="TolR"/>
    <property type="match status" value="1"/>
</dbReference>
<dbReference type="InterPro" id="IPR014168">
    <property type="entry name" value="Tol-Pal_TolR"/>
</dbReference>
<feature type="transmembrane region" description="Helical" evidence="10">
    <location>
        <begin position="20"/>
        <end position="41"/>
    </location>
</feature>
<protein>
    <recommendedName>
        <fullName evidence="10">Tol-Pal system protein TolR</fullName>
    </recommendedName>
</protein>
<comment type="subcellular location">
    <subcellularLocation>
        <location evidence="10">Cell inner membrane</location>
        <topology evidence="10">Single-pass membrane protein</topology>
    </subcellularLocation>
    <subcellularLocation>
        <location evidence="1">Cell membrane</location>
        <topology evidence="1">Single-pass membrane protein</topology>
    </subcellularLocation>
</comment>
<name>A0A3M8SZ90_9GAMM</name>
<dbReference type="PANTHER" id="PTHR30558">
    <property type="entry name" value="EXBD MEMBRANE COMPONENT OF PMF-DRIVEN MACROMOLECULE IMPORT SYSTEM"/>
    <property type="match status" value="1"/>
</dbReference>
<evidence type="ECO:0000256" key="7">
    <source>
        <dbReference type="ARBA" id="ARBA00022989"/>
    </source>
</evidence>
<evidence type="ECO:0000256" key="10">
    <source>
        <dbReference type="HAMAP-Rule" id="MF_02203"/>
    </source>
</evidence>
<evidence type="ECO:0000256" key="5">
    <source>
        <dbReference type="ARBA" id="ARBA00022618"/>
    </source>
</evidence>